<dbReference type="GO" id="GO:0008199">
    <property type="term" value="F:ferric iron binding"/>
    <property type="evidence" value="ECO:0007669"/>
    <property type="project" value="InterPro"/>
</dbReference>
<feature type="binding site" evidence="3">
    <location>
        <position position="144"/>
    </location>
    <ligand>
        <name>Fe cation</name>
        <dbReference type="ChEBI" id="CHEBI:24875"/>
    </ligand>
</feature>
<gene>
    <name evidence="6" type="ORF">E4633_11680</name>
    <name evidence="5" type="ORF">E4633_16070</name>
</gene>
<keyword evidence="2 3" id="KW-0408">Iron</keyword>
<proteinExistence type="predicted"/>
<comment type="caution">
    <text evidence="6">The sequence shown here is derived from an EMBL/GenBank/DDBJ whole genome shotgun (WGS) entry which is preliminary data.</text>
</comment>
<accession>A0A4S1CH90</accession>
<dbReference type="SUPFAM" id="SSF47240">
    <property type="entry name" value="Ferritin-like"/>
    <property type="match status" value="1"/>
</dbReference>
<keyword evidence="3" id="KW-0479">Metal-binding</keyword>
<dbReference type="InterPro" id="IPR012347">
    <property type="entry name" value="Ferritin-like"/>
</dbReference>
<dbReference type="InterPro" id="IPR008331">
    <property type="entry name" value="Ferritin_DPS_dom"/>
</dbReference>
<dbReference type="Pfam" id="PF00210">
    <property type="entry name" value="Ferritin"/>
    <property type="match status" value="1"/>
</dbReference>
<dbReference type="PROSITE" id="PS50905">
    <property type="entry name" value="FERRITIN_LIKE"/>
    <property type="match status" value="1"/>
</dbReference>
<evidence type="ECO:0000256" key="2">
    <source>
        <dbReference type="ARBA" id="ARBA00023004"/>
    </source>
</evidence>
<dbReference type="InterPro" id="IPR009078">
    <property type="entry name" value="Ferritin-like_SF"/>
</dbReference>
<dbReference type="GO" id="GO:0020037">
    <property type="term" value="F:heme binding"/>
    <property type="evidence" value="ECO:0007669"/>
    <property type="project" value="TreeGrafter"/>
</dbReference>
<evidence type="ECO:0000313" key="7">
    <source>
        <dbReference type="Proteomes" id="UP000306416"/>
    </source>
</evidence>
<organism evidence="6 7">
    <name type="scientific">Geomonas terrae</name>
    <dbReference type="NCBI Taxonomy" id="2562681"/>
    <lineage>
        <taxon>Bacteria</taxon>
        <taxon>Pseudomonadati</taxon>
        <taxon>Thermodesulfobacteriota</taxon>
        <taxon>Desulfuromonadia</taxon>
        <taxon>Geobacterales</taxon>
        <taxon>Geobacteraceae</taxon>
        <taxon>Geomonas</taxon>
    </lineage>
</organism>
<feature type="binding site" evidence="3">
    <location>
        <position position="27"/>
    </location>
    <ligand>
        <name>Fe cation</name>
        <dbReference type="ChEBI" id="CHEBI:24875"/>
    </ligand>
</feature>
<dbReference type="InterPro" id="IPR014490">
    <property type="entry name" value="Dps-like"/>
</dbReference>
<evidence type="ECO:0000313" key="5">
    <source>
        <dbReference type="EMBL" id="TGU70519.1"/>
    </source>
</evidence>
<protein>
    <submittedName>
        <fullName evidence="6">Ferritin</fullName>
    </submittedName>
</protein>
<feature type="binding site" evidence="3">
    <location>
        <position position="63"/>
    </location>
    <ligand>
        <name>Fe cation</name>
        <dbReference type="ChEBI" id="CHEBI:24875"/>
    </ligand>
</feature>
<keyword evidence="1" id="KW-0409">Iron storage</keyword>
<sequence length="167" mass="19028">MGSKGREIVGMDVEELLTLLNRAFCDEWFAYYQYWLGAKLVKGPMKDAVGAELLVHATEELAHADMVALRIIQLGGTPVTKPEEWYKLTNCGYDAPDDPFVKKILEQNIKGEQCAISVYKKLLDLTREKDPVTYNMVLTILQQEVEHEEDLQSLLEDYELMIGALKM</sequence>
<feature type="binding site" evidence="3">
    <location>
        <position position="112"/>
    </location>
    <ligand>
        <name>Fe cation</name>
        <dbReference type="ChEBI" id="CHEBI:24875"/>
    </ligand>
</feature>
<dbReference type="EMBL" id="SRSC01000002">
    <property type="protein sequence ID" value="TGU72939.1"/>
    <property type="molecule type" value="Genomic_DNA"/>
</dbReference>
<dbReference type="Gene3D" id="1.20.1260.10">
    <property type="match status" value="1"/>
</dbReference>
<dbReference type="InterPro" id="IPR033921">
    <property type="entry name" value="DPSL_diiron-bd_dom"/>
</dbReference>
<evidence type="ECO:0000256" key="3">
    <source>
        <dbReference type="PIRSR" id="PIRSR018063-50"/>
    </source>
</evidence>
<dbReference type="EMBL" id="SRSC01000004">
    <property type="protein sequence ID" value="TGU70519.1"/>
    <property type="molecule type" value="Genomic_DNA"/>
</dbReference>
<dbReference type="PANTHER" id="PTHR30295:SF1">
    <property type="entry name" value="DNA PROTECTION DURING STARVATION PROTEIN"/>
    <property type="match status" value="1"/>
</dbReference>
<name>A0A4S1CH90_9BACT</name>
<evidence type="ECO:0000313" key="6">
    <source>
        <dbReference type="EMBL" id="TGU72939.1"/>
    </source>
</evidence>
<dbReference type="RefSeq" id="WP_135870405.1">
    <property type="nucleotide sequence ID" value="NZ_SRSC01000002.1"/>
</dbReference>
<feature type="binding site" evidence="3">
    <location>
        <position position="147"/>
    </location>
    <ligand>
        <name>Fe cation</name>
        <dbReference type="ChEBI" id="CHEBI:24875"/>
    </ligand>
</feature>
<dbReference type="InterPro" id="IPR009040">
    <property type="entry name" value="Ferritin-like_diiron"/>
</dbReference>
<keyword evidence="7" id="KW-1185">Reference proteome</keyword>
<dbReference type="GO" id="GO:0006879">
    <property type="term" value="P:intracellular iron ion homeostasis"/>
    <property type="evidence" value="ECO:0007669"/>
    <property type="project" value="UniProtKB-KW"/>
</dbReference>
<dbReference type="PANTHER" id="PTHR30295">
    <property type="entry name" value="BACTERIOFERRITIN"/>
    <property type="match status" value="1"/>
</dbReference>
<evidence type="ECO:0000256" key="1">
    <source>
        <dbReference type="ARBA" id="ARBA00022434"/>
    </source>
</evidence>
<dbReference type="GO" id="GO:0005829">
    <property type="term" value="C:cytosol"/>
    <property type="evidence" value="ECO:0007669"/>
    <property type="project" value="TreeGrafter"/>
</dbReference>
<reference evidence="6 7" key="1">
    <citation type="submission" date="2019-04" db="EMBL/GenBank/DDBJ databases">
        <title>Geobacter oryzae sp. nov., ferric-reducing bacteria isolated from paddy soil.</title>
        <authorList>
            <person name="Xu Z."/>
            <person name="Masuda Y."/>
            <person name="Itoh H."/>
            <person name="Senoo K."/>
        </authorList>
    </citation>
    <scope>NUCLEOTIDE SEQUENCE [LARGE SCALE GENOMIC DNA]</scope>
    <source>
        <strain evidence="6 7">Red111</strain>
    </source>
</reference>
<dbReference type="Proteomes" id="UP000306416">
    <property type="component" value="Unassembled WGS sequence"/>
</dbReference>
<feature type="domain" description="Ferritin-like diiron" evidence="4">
    <location>
        <begin position="10"/>
        <end position="162"/>
    </location>
</feature>
<dbReference type="GO" id="GO:0004322">
    <property type="term" value="F:ferroxidase activity"/>
    <property type="evidence" value="ECO:0007669"/>
    <property type="project" value="TreeGrafter"/>
</dbReference>
<dbReference type="AlphaFoldDB" id="A0A4S1CH90"/>
<dbReference type="CDD" id="cd01052">
    <property type="entry name" value="DPSL"/>
    <property type="match status" value="1"/>
</dbReference>
<dbReference type="PIRSF" id="PIRSF018063">
    <property type="entry name" value="Ferrtn_UCP018063"/>
    <property type="match status" value="1"/>
</dbReference>
<evidence type="ECO:0000259" key="4">
    <source>
        <dbReference type="PROSITE" id="PS50905"/>
    </source>
</evidence>